<gene>
    <name evidence="2" type="ORF">N7476_005125</name>
</gene>
<dbReference type="InterPro" id="IPR015421">
    <property type="entry name" value="PyrdxlP-dep_Trfase_major"/>
</dbReference>
<name>A0A9W9Q215_9EURO</name>
<dbReference type="InterPro" id="IPR015422">
    <property type="entry name" value="PyrdxlP-dep_Trfase_small"/>
</dbReference>
<dbReference type="GO" id="GO:0008265">
    <property type="term" value="F:molybdenum cofactor sulfurtransferase activity"/>
    <property type="evidence" value="ECO:0007669"/>
    <property type="project" value="TreeGrafter"/>
</dbReference>
<comment type="caution">
    <text evidence="2">The sequence shown here is derived from an EMBL/GenBank/DDBJ whole genome shotgun (WGS) entry which is preliminary data.</text>
</comment>
<dbReference type="EMBL" id="JAPZBO010000004">
    <property type="protein sequence ID" value="KAJ5318705.1"/>
    <property type="molecule type" value="Genomic_DNA"/>
</dbReference>
<evidence type="ECO:0000259" key="1">
    <source>
        <dbReference type="Pfam" id="PF00266"/>
    </source>
</evidence>
<dbReference type="InterPro" id="IPR015424">
    <property type="entry name" value="PyrdxlP-dep_Trfase"/>
</dbReference>
<dbReference type="PANTHER" id="PTHR14237">
    <property type="entry name" value="MOLYBDOPTERIN COFACTOR SULFURASE MOSC"/>
    <property type="match status" value="1"/>
</dbReference>
<dbReference type="SUPFAM" id="SSF53383">
    <property type="entry name" value="PLP-dependent transferases"/>
    <property type="match status" value="1"/>
</dbReference>
<organism evidence="2 3">
    <name type="scientific">Penicillium atrosanguineum</name>
    <dbReference type="NCBI Taxonomy" id="1132637"/>
    <lineage>
        <taxon>Eukaryota</taxon>
        <taxon>Fungi</taxon>
        <taxon>Dikarya</taxon>
        <taxon>Ascomycota</taxon>
        <taxon>Pezizomycotina</taxon>
        <taxon>Eurotiomycetes</taxon>
        <taxon>Eurotiomycetidae</taxon>
        <taxon>Eurotiales</taxon>
        <taxon>Aspergillaceae</taxon>
        <taxon>Penicillium</taxon>
    </lineage>
</organism>
<dbReference type="GO" id="GO:0043545">
    <property type="term" value="P:molybdopterin cofactor metabolic process"/>
    <property type="evidence" value="ECO:0007669"/>
    <property type="project" value="TreeGrafter"/>
</dbReference>
<feature type="domain" description="Aminotransferase class V" evidence="1">
    <location>
        <begin position="37"/>
        <end position="456"/>
    </location>
</feature>
<evidence type="ECO:0000313" key="3">
    <source>
        <dbReference type="Proteomes" id="UP001147746"/>
    </source>
</evidence>
<dbReference type="Gene3D" id="3.40.640.10">
    <property type="entry name" value="Type I PLP-dependent aspartate aminotransferase-like (Major domain)"/>
    <property type="match status" value="1"/>
</dbReference>
<accession>A0A9W9Q215</accession>
<reference evidence="2" key="1">
    <citation type="submission" date="2022-12" db="EMBL/GenBank/DDBJ databases">
        <authorList>
            <person name="Petersen C."/>
        </authorList>
    </citation>
    <scope>NUCLEOTIDE SEQUENCE</scope>
    <source>
        <strain evidence="2">IBT 21472</strain>
    </source>
</reference>
<dbReference type="Proteomes" id="UP001147746">
    <property type="component" value="Unassembled WGS sequence"/>
</dbReference>
<proteinExistence type="predicted"/>
<dbReference type="PANTHER" id="PTHR14237:SF80">
    <property type="entry name" value="MOLYBDENUM COFACTOR SULFURASE"/>
    <property type="match status" value="1"/>
</dbReference>
<protein>
    <recommendedName>
        <fullName evidence="1">Aminotransferase class V domain-containing protein</fullName>
    </recommendedName>
</protein>
<keyword evidence="3" id="KW-1185">Reference proteome</keyword>
<dbReference type="Gene3D" id="3.90.1150.10">
    <property type="entry name" value="Aspartate Aminotransferase, domain 1"/>
    <property type="match status" value="1"/>
</dbReference>
<reference evidence="2" key="2">
    <citation type="journal article" date="2023" name="IMA Fungus">
        <title>Comparative genomic study of the Penicillium genus elucidates a diverse pangenome and 15 lateral gene transfer events.</title>
        <authorList>
            <person name="Petersen C."/>
            <person name="Sorensen T."/>
            <person name="Nielsen M.R."/>
            <person name="Sondergaard T.E."/>
            <person name="Sorensen J.L."/>
            <person name="Fitzpatrick D.A."/>
            <person name="Frisvad J.C."/>
            <person name="Nielsen K.L."/>
        </authorList>
    </citation>
    <scope>NUCLEOTIDE SEQUENCE</scope>
    <source>
        <strain evidence="2">IBT 21472</strain>
    </source>
</reference>
<sequence>MTKCSTGKGITTKYDGGYGTDLETIRKNEYPLLKETIYLDHTGKTPYAKSLIESFSQDMMSNQFENLQSMSLSSQQTTKRREDVRLRALEFFNADPNEFDLIFVPSTTNAIKLVAECLRDLDPRGFQYRYHMDSCSSIVGVRELANMGSQCVRDIDVDAWISELSSKQSGPPKLLAFPAQSNLNGRRLPVHWCKQIRAAASEKGQNIFSLLDAASFVSTAPLDLKEWAPDFTAASFFKIFGFPDLGALIIRKSAAQALKRPKVIDGGPVDQVPVSGLHWDATKKTSVHERLEDGTIRFHSIIALDAAFETHRRLYGSMTNISAHTGLLAKQLYRKLSLFRHFNSTKVCRIYQSGYGDRALQGPIIAFNIKNSRGDWIPKTDVERLAAAQGIRLRSVSVCNPGVLTSSLRWRKEDIRRQYAATLPCDDRHNTLNELPTGVLRISLGAMTSLTDIDILIQFIEDTYVEKAPRFFGRNLR</sequence>
<dbReference type="AlphaFoldDB" id="A0A9W9Q215"/>
<evidence type="ECO:0000313" key="2">
    <source>
        <dbReference type="EMBL" id="KAJ5318705.1"/>
    </source>
</evidence>
<dbReference type="Pfam" id="PF00266">
    <property type="entry name" value="Aminotran_5"/>
    <property type="match status" value="1"/>
</dbReference>
<dbReference type="InterPro" id="IPR000192">
    <property type="entry name" value="Aminotrans_V_dom"/>
</dbReference>